<dbReference type="EMBL" id="CP134500">
    <property type="protein sequence ID" value="WNF27624.1"/>
    <property type="molecule type" value="Genomic_DNA"/>
</dbReference>
<evidence type="ECO:0008006" key="4">
    <source>
        <dbReference type="Google" id="ProtNLM"/>
    </source>
</evidence>
<dbReference type="Gene3D" id="2.60.40.10">
    <property type="entry name" value="Immunoglobulins"/>
    <property type="match status" value="1"/>
</dbReference>
<proteinExistence type="predicted"/>
<evidence type="ECO:0000313" key="2">
    <source>
        <dbReference type="EMBL" id="WNF27624.1"/>
    </source>
</evidence>
<accession>A0ABY9VUK7</accession>
<gene>
    <name evidence="2" type="ORF">RI138_12710</name>
</gene>
<evidence type="ECO:0000313" key="3">
    <source>
        <dbReference type="Proteomes" id="UP001303236"/>
    </source>
</evidence>
<reference evidence="2 3" key="1">
    <citation type="submission" date="2023-09" db="EMBL/GenBank/DDBJ databases">
        <title>Genome completion map analysis of the actinomycetes C11-1.</title>
        <authorList>
            <person name="Qin P."/>
            <person name="Guan P."/>
        </authorList>
    </citation>
    <scope>NUCLEOTIDE SEQUENCE [LARGE SCALE GENOMIC DNA]</scope>
    <source>
        <strain evidence="2 3">C11-1</strain>
    </source>
</reference>
<protein>
    <recommendedName>
        <fullName evidence="4">Lipoprotein</fullName>
    </recommendedName>
</protein>
<organism evidence="2 3">
    <name type="scientific">Streptomyces durocortorensis</name>
    <dbReference type="NCBI Taxonomy" id="2811104"/>
    <lineage>
        <taxon>Bacteria</taxon>
        <taxon>Bacillati</taxon>
        <taxon>Actinomycetota</taxon>
        <taxon>Actinomycetes</taxon>
        <taxon>Kitasatosporales</taxon>
        <taxon>Streptomycetaceae</taxon>
        <taxon>Streptomyces</taxon>
    </lineage>
</organism>
<feature type="chain" id="PRO_5046841846" description="Lipoprotein" evidence="1">
    <location>
        <begin position="27"/>
        <end position="403"/>
    </location>
</feature>
<keyword evidence="1" id="KW-0732">Signal</keyword>
<dbReference type="InterPro" id="IPR013783">
    <property type="entry name" value="Ig-like_fold"/>
</dbReference>
<name>A0ABY9VUK7_9ACTN</name>
<feature type="signal peptide" evidence="1">
    <location>
        <begin position="1"/>
        <end position="26"/>
    </location>
</feature>
<sequence>MQFSRFAKVTALSVTPLALVAGGFQATALASGSASGPASASAVSSDRSGPAFAVSQLSATSYGGLKDVTGFAADSAQGKALDAQGLGVARAASGETAVVDTSSADEGITAAAGQGFVELSWKAYAENAQYVVTRDGKEIARPGAGVQSFRDTAVKPGAQHDYQVIPLLHEGGHSGARTWGMNVSVPATGSLAGLRGQAVRQAEAAAAAKTTTLSWVAFLPFKKVDAPAAGCDYKKGFQYGGDGRSKFDWKSDKYRAALHATVTWSNKKVVGNKSVKPTHVYKKSTGKKVATKTATDKHMTAKKLGSGKNSVDIRFVMHAANPFCKGLGGVKGAISGAATINMTKSGNWTIRSGKHRLMPNHHIYIYNGGKVTNVYTRKYVGLPCLIGSVLCQEADLTGRYGKF</sequence>
<evidence type="ECO:0000256" key="1">
    <source>
        <dbReference type="SAM" id="SignalP"/>
    </source>
</evidence>
<keyword evidence="3" id="KW-1185">Reference proteome</keyword>
<dbReference type="Proteomes" id="UP001303236">
    <property type="component" value="Chromosome"/>
</dbReference>